<name>A0A183TKF4_SCHSO</name>
<dbReference type="Proteomes" id="UP000275846">
    <property type="component" value="Unassembled WGS sequence"/>
</dbReference>
<dbReference type="AlphaFoldDB" id="A0A183TKF4"/>
<gene>
    <name evidence="2" type="ORF">SSLN_LOCUS16953</name>
</gene>
<dbReference type="OrthoDB" id="425014at2759"/>
<accession>A0A183TKF4</accession>
<reference evidence="2 3" key="2">
    <citation type="submission" date="2018-11" db="EMBL/GenBank/DDBJ databases">
        <authorList>
            <consortium name="Pathogen Informatics"/>
        </authorList>
    </citation>
    <scope>NUCLEOTIDE SEQUENCE [LARGE SCALE GENOMIC DNA]</scope>
    <source>
        <strain evidence="2 3">NST_G2</strain>
    </source>
</reference>
<dbReference type="WBParaSite" id="SSLN_0001759901-mRNA-1">
    <property type="protein sequence ID" value="SSLN_0001759901-mRNA-1"/>
    <property type="gene ID" value="SSLN_0001759901"/>
</dbReference>
<feature type="region of interest" description="Disordered" evidence="1">
    <location>
        <begin position="1"/>
        <end position="20"/>
    </location>
</feature>
<dbReference type="EMBL" id="UYSU01041750">
    <property type="protein sequence ID" value="VDM03339.1"/>
    <property type="molecule type" value="Genomic_DNA"/>
</dbReference>
<protein>
    <submittedName>
        <fullName evidence="4">Transposase</fullName>
    </submittedName>
</protein>
<evidence type="ECO:0000313" key="4">
    <source>
        <dbReference type="WBParaSite" id="SSLN_0001759901-mRNA-1"/>
    </source>
</evidence>
<evidence type="ECO:0000313" key="3">
    <source>
        <dbReference type="Proteomes" id="UP000275846"/>
    </source>
</evidence>
<organism evidence="4">
    <name type="scientific">Schistocephalus solidus</name>
    <name type="common">Tapeworm</name>
    <dbReference type="NCBI Taxonomy" id="70667"/>
    <lineage>
        <taxon>Eukaryota</taxon>
        <taxon>Metazoa</taxon>
        <taxon>Spiralia</taxon>
        <taxon>Lophotrochozoa</taxon>
        <taxon>Platyhelminthes</taxon>
        <taxon>Cestoda</taxon>
        <taxon>Eucestoda</taxon>
        <taxon>Diphyllobothriidea</taxon>
        <taxon>Diphyllobothriidae</taxon>
        <taxon>Schistocephalus</taxon>
    </lineage>
</organism>
<evidence type="ECO:0000256" key="1">
    <source>
        <dbReference type="SAM" id="MobiDB-lite"/>
    </source>
</evidence>
<keyword evidence="3" id="KW-1185">Reference proteome</keyword>
<reference evidence="4" key="1">
    <citation type="submission" date="2016-06" db="UniProtKB">
        <authorList>
            <consortium name="WormBaseParasite"/>
        </authorList>
    </citation>
    <scope>IDENTIFICATION</scope>
</reference>
<evidence type="ECO:0000313" key="2">
    <source>
        <dbReference type="EMBL" id="VDM03339.1"/>
    </source>
</evidence>
<sequence length="94" mass="10769">MARQDPGHGSPGADRNPQHHAMLTQVQLRWSGYLVRMDDERLITMLRQVDLRWIGHLGRMDDERLPKGLFYGFSPTGRSKTTLQGHFKKSLPAT</sequence>
<proteinExistence type="predicted"/>